<gene>
    <name evidence="2" type="ORF">SAMN04489740_3623</name>
</gene>
<sequence length="103" mass="10450">MSQDKSTDPIPATRSRVAKKTVGTTMAAVTLAAAAVLAGPGIAGASASSLDPDSIIGSPPNSASSRIAGVQQDLDRAVALHQVTAEQAAFLQRQLVKRIQDGV</sequence>
<dbReference type="Proteomes" id="UP000182725">
    <property type="component" value="Unassembled WGS sequence"/>
</dbReference>
<feature type="region of interest" description="Disordered" evidence="1">
    <location>
        <begin position="46"/>
        <end position="68"/>
    </location>
</feature>
<dbReference type="AlphaFoldDB" id="A0A1H5NDP7"/>
<name>A0A1H5NDP7_9MICC</name>
<reference evidence="2 3" key="1">
    <citation type="submission" date="2016-10" db="EMBL/GenBank/DDBJ databases">
        <authorList>
            <person name="de Groot N.N."/>
        </authorList>
    </citation>
    <scope>NUCLEOTIDE SEQUENCE [LARGE SCALE GENOMIC DNA]</scope>
    <source>
        <strain evidence="2 3">DSM 22274</strain>
    </source>
</reference>
<proteinExistence type="predicted"/>
<evidence type="ECO:0000313" key="2">
    <source>
        <dbReference type="EMBL" id="SEE99782.1"/>
    </source>
</evidence>
<evidence type="ECO:0000256" key="1">
    <source>
        <dbReference type="SAM" id="MobiDB-lite"/>
    </source>
</evidence>
<dbReference type="RefSeq" id="WP_074712782.1">
    <property type="nucleotide sequence ID" value="NZ_FNTV01000001.1"/>
</dbReference>
<accession>A0A1H5NDP7</accession>
<dbReference type="EMBL" id="FNTV01000001">
    <property type="protein sequence ID" value="SEE99782.1"/>
    <property type="molecule type" value="Genomic_DNA"/>
</dbReference>
<organism evidence="2 3">
    <name type="scientific">Arthrobacter alpinus</name>
    <dbReference type="NCBI Taxonomy" id="656366"/>
    <lineage>
        <taxon>Bacteria</taxon>
        <taxon>Bacillati</taxon>
        <taxon>Actinomycetota</taxon>
        <taxon>Actinomycetes</taxon>
        <taxon>Micrococcales</taxon>
        <taxon>Micrococcaceae</taxon>
        <taxon>Arthrobacter</taxon>
    </lineage>
</organism>
<evidence type="ECO:0000313" key="3">
    <source>
        <dbReference type="Proteomes" id="UP000182725"/>
    </source>
</evidence>
<protein>
    <submittedName>
        <fullName evidence="2">Uncharacterized protein</fullName>
    </submittedName>
</protein>